<accession>A0A9Q6IA62</accession>
<dbReference type="GO" id="GO:0070814">
    <property type="term" value="P:hydrogen sulfide biosynthetic process"/>
    <property type="evidence" value="ECO:0007669"/>
    <property type="project" value="UniProtKB-UniRule"/>
</dbReference>
<dbReference type="InterPro" id="IPR059117">
    <property type="entry name" value="APS_kinase_dom"/>
</dbReference>
<dbReference type="GO" id="GO:0010134">
    <property type="term" value="P:sulfate assimilation via adenylyl sulfate reduction"/>
    <property type="evidence" value="ECO:0007669"/>
    <property type="project" value="TreeGrafter"/>
</dbReference>
<dbReference type="PANTHER" id="PTHR42700:SF1">
    <property type="entry name" value="SULFATE ADENYLYLTRANSFERASE"/>
    <property type="match status" value="1"/>
</dbReference>
<evidence type="ECO:0000256" key="1">
    <source>
        <dbReference type="ARBA" id="ARBA00001823"/>
    </source>
</evidence>
<keyword evidence="6 7" id="KW-0067">ATP-binding</keyword>
<feature type="domain" description="APS kinase" evidence="9">
    <location>
        <begin position="34"/>
        <end position="181"/>
    </location>
</feature>
<feature type="binding site" evidence="7">
    <location>
        <begin position="40"/>
        <end position="47"/>
    </location>
    <ligand>
        <name>ATP</name>
        <dbReference type="ChEBI" id="CHEBI:30616"/>
    </ligand>
</feature>
<dbReference type="InterPro" id="IPR002891">
    <property type="entry name" value="APS"/>
</dbReference>
<evidence type="ECO:0000313" key="11">
    <source>
        <dbReference type="Proteomes" id="UP000248188"/>
    </source>
</evidence>
<keyword evidence="7" id="KW-0597">Phosphoprotein</keyword>
<evidence type="ECO:0000256" key="7">
    <source>
        <dbReference type="HAMAP-Rule" id="MF_00065"/>
    </source>
</evidence>
<dbReference type="RefSeq" id="WP_110595800.1">
    <property type="nucleotide sequence ID" value="NZ_CP063455.1"/>
</dbReference>
<dbReference type="PANTHER" id="PTHR42700">
    <property type="entry name" value="SULFATE ADENYLYLTRANSFERASE"/>
    <property type="match status" value="1"/>
</dbReference>
<comment type="caution">
    <text evidence="10">The sequence shown here is derived from an EMBL/GenBank/DDBJ whole genome shotgun (WGS) entry which is preliminary data.</text>
</comment>
<dbReference type="Pfam" id="PF01583">
    <property type="entry name" value="APS_kinase"/>
    <property type="match status" value="1"/>
</dbReference>
<evidence type="ECO:0000313" key="10">
    <source>
        <dbReference type="EMBL" id="PYC29930.1"/>
    </source>
</evidence>
<comment type="similarity">
    <text evidence="7 8">Belongs to the APS kinase family.</text>
</comment>
<comment type="function">
    <text evidence="7 8">Catalyzes the synthesis of activated sulfate.</text>
</comment>
<dbReference type="GO" id="GO:0005524">
    <property type="term" value="F:ATP binding"/>
    <property type="evidence" value="ECO:0007669"/>
    <property type="project" value="UniProtKB-UniRule"/>
</dbReference>
<dbReference type="InterPro" id="IPR050512">
    <property type="entry name" value="Sulf_AdTrans/APS_kinase"/>
</dbReference>
<dbReference type="AlphaFoldDB" id="A0A9Q6IA62"/>
<proteinExistence type="inferred from homology"/>
<reference evidence="10 11" key="1">
    <citation type="submission" date="2018-06" db="EMBL/GenBank/DDBJ databases">
        <title>Pseudomonas diversity within urban Lake Michigan freshwaters.</title>
        <authorList>
            <person name="Batrich M."/>
            <person name="Hatzopoulos T."/>
            <person name="Putonti C."/>
        </authorList>
    </citation>
    <scope>NUCLEOTIDE SEQUENCE [LARGE SCALE GENOMIC DNA]</scope>
    <source>
        <strain evidence="10 11">MB-090624</strain>
    </source>
</reference>
<keyword evidence="5 7" id="KW-0547">Nucleotide-binding</keyword>
<dbReference type="SUPFAM" id="SSF52540">
    <property type="entry name" value="P-loop containing nucleoside triphosphate hydrolases"/>
    <property type="match status" value="1"/>
</dbReference>
<keyword evidence="4 7" id="KW-0808">Transferase</keyword>
<dbReference type="GO" id="GO:0019379">
    <property type="term" value="P:sulfate assimilation, phosphoadenylyl sulfate reduction by phosphoadenylyl-sulfate reductase (thioredoxin)"/>
    <property type="evidence" value="ECO:0007669"/>
    <property type="project" value="TreeGrafter"/>
</dbReference>
<keyword evidence="7 8" id="KW-0418">Kinase</keyword>
<dbReference type="NCBIfam" id="TIGR00455">
    <property type="entry name" value="apsK"/>
    <property type="match status" value="1"/>
</dbReference>
<feature type="active site" description="Phosphoserine intermediate" evidence="7">
    <location>
        <position position="114"/>
    </location>
</feature>
<dbReference type="NCBIfam" id="NF003013">
    <property type="entry name" value="PRK03846.1"/>
    <property type="match status" value="1"/>
</dbReference>
<comment type="pathway">
    <text evidence="2 7 8">Sulfur metabolism; hydrogen sulfide biosynthesis; sulfite from sulfate: step 2/3.</text>
</comment>
<sequence>MRDVTVNIDDTGKGHTGAIASLGEAAGRFVHGPLCVWFTGLSGAGKSTLARALEARLGQLGARVRVLDGDDLRGGLNSDLKFSAADRKENIRRLGEVARLFYDSGYIVLVSAISPFIEDRERARALFAAPSFIEVHVATALALCEARDPKGLYARARSGLLPEFTGIDSAYQPPTACECLIETAGRSVDDGVGQLLEVIGRIGGGQH</sequence>
<evidence type="ECO:0000259" key="9">
    <source>
        <dbReference type="Pfam" id="PF01583"/>
    </source>
</evidence>
<evidence type="ECO:0000256" key="3">
    <source>
        <dbReference type="ARBA" id="ARBA00012121"/>
    </source>
</evidence>
<dbReference type="InterPro" id="IPR027417">
    <property type="entry name" value="P-loop_NTPase"/>
</dbReference>
<protein>
    <recommendedName>
        <fullName evidence="3 7">Adenylyl-sulfate kinase</fullName>
        <ecNumber evidence="3 7">2.7.1.25</ecNumber>
    </recommendedName>
    <alternativeName>
        <fullName evidence="7">APS kinase</fullName>
    </alternativeName>
    <alternativeName>
        <fullName evidence="7">ATP adenosine-5'-phosphosulfate 3'-phosphotransferase</fullName>
    </alternativeName>
    <alternativeName>
        <fullName evidence="7">Adenosine-5'-phosphosulfate kinase</fullName>
    </alternativeName>
</protein>
<evidence type="ECO:0000256" key="6">
    <source>
        <dbReference type="ARBA" id="ARBA00022840"/>
    </source>
</evidence>
<dbReference type="GO" id="GO:0004781">
    <property type="term" value="F:sulfate adenylyltransferase (ATP) activity"/>
    <property type="evidence" value="ECO:0007669"/>
    <property type="project" value="TreeGrafter"/>
</dbReference>
<evidence type="ECO:0000256" key="4">
    <source>
        <dbReference type="ARBA" id="ARBA00022679"/>
    </source>
</evidence>
<evidence type="ECO:0000256" key="8">
    <source>
        <dbReference type="RuleBase" id="RU004347"/>
    </source>
</evidence>
<organism evidence="10 11">
    <name type="scientific">Pseudomonas protegens</name>
    <dbReference type="NCBI Taxonomy" id="380021"/>
    <lineage>
        <taxon>Bacteria</taxon>
        <taxon>Pseudomonadati</taxon>
        <taxon>Pseudomonadota</taxon>
        <taxon>Gammaproteobacteria</taxon>
        <taxon>Pseudomonadales</taxon>
        <taxon>Pseudomonadaceae</taxon>
        <taxon>Pseudomonas</taxon>
    </lineage>
</organism>
<evidence type="ECO:0000256" key="5">
    <source>
        <dbReference type="ARBA" id="ARBA00022741"/>
    </source>
</evidence>
<evidence type="ECO:0000256" key="2">
    <source>
        <dbReference type="ARBA" id="ARBA00004806"/>
    </source>
</evidence>
<dbReference type="EC" id="2.7.1.25" evidence="3 7"/>
<dbReference type="EMBL" id="QJRN01000025">
    <property type="protein sequence ID" value="PYC29930.1"/>
    <property type="molecule type" value="Genomic_DNA"/>
</dbReference>
<gene>
    <name evidence="7 10" type="primary">cysC</name>
    <name evidence="10" type="ORF">DMX08_28385</name>
</gene>
<dbReference type="CDD" id="cd02027">
    <property type="entry name" value="APSK"/>
    <property type="match status" value="1"/>
</dbReference>
<dbReference type="GO" id="GO:0005737">
    <property type="term" value="C:cytoplasm"/>
    <property type="evidence" value="ECO:0007669"/>
    <property type="project" value="TreeGrafter"/>
</dbReference>
<dbReference type="HAMAP" id="MF_00065">
    <property type="entry name" value="Adenylyl_sulf_kinase"/>
    <property type="match status" value="1"/>
</dbReference>
<dbReference type="Gene3D" id="3.40.50.300">
    <property type="entry name" value="P-loop containing nucleotide triphosphate hydrolases"/>
    <property type="match status" value="1"/>
</dbReference>
<comment type="catalytic activity">
    <reaction evidence="1 7 8">
        <text>adenosine 5'-phosphosulfate + ATP = 3'-phosphoadenylyl sulfate + ADP + H(+)</text>
        <dbReference type="Rhea" id="RHEA:24152"/>
        <dbReference type="ChEBI" id="CHEBI:15378"/>
        <dbReference type="ChEBI" id="CHEBI:30616"/>
        <dbReference type="ChEBI" id="CHEBI:58243"/>
        <dbReference type="ChEBI" id="CHEBI:58339"/>
        <dbReference type="ChEBI" id="CHEBI:456216"/>
        <dbReference type="EC" id="2.7.1.25"/>
    </reaction>
</comment>
<dbReference type="Proteomes" id="UP000248188">
    <property type="component" value="Unassembled WGS sequence"/>
</dbReference>
<name>A0A9Q6IA62_9PSED</name>
<dbReference type="GO" id="GO:0004020">
    <property type="term" value="F:adenylylsulfate kinase activity"/>
    <property type="evidence" value="ECO:0007669"/>
    <property type="project" value="UniProtKB-UniRule"/>
</dbReference>